<dbReference type="GO" id="GO:0004523">
    <property type="term" value="F:RNA-DNA hybrid ribonuclease activity"/>
    <property type="evidence" value="ECO:0007669"/>
    <property type="project" value="InterPro"/>
</dbReference>
<gene>
    <name evidence="2" type="ORF">TSUD_400080</name>
</gene>
<evidence type="ECO:0000313" key="3">
    <source>
        <dbReference type="Proteomes" id="UP000242715"/>
    </source>
</evidence>
<dbReference type="InterPro" id="IPR002156">
    <property type="entry name" value="RNaseH_domain"/>
</dbReference>
<sequence length="105" mass="11611">MDPTCLALDALSFVHEFNEANPSRNRRSLVSQAISEPSRSTSINSMFVDAECCNSGHTVWGLVLRNSIGETIFSACKREDITVEPLLAEALGVRWTLQVATNQER</sequence>
<dbReference type="GO" id="GO:0003676">
    <property type="term" value="F:nucleic acid binding"/>
    <property type="evidence" value="ECO:0007669"/>
    <property type="project" value="InterPro"/>
</dbReference>
<evidence type="ECO:0000313" key="2">
    <source>
        <dbReference type="EMBL" id="GAU44262.1"/>
    </source>
</evidence>
<dbReference type="Pfam" id="PF13456">
    <property type="entry name" value="RVT_3"/>
    <property type="match status" value="1"/>
</dbReference>
<protein>
    <recommendedName>
        <fullName evidence="1">RNase H type-1 domain-containing protein</fullName>
    </recommendedName>
</protein>
<proteinExistence type="predicted"/>
<dbReference type="OrthoDB" id="1002691at2759"/>
<evidence type="ECO:0000259" key="1">
    <source>
        <dbReference type="Pfam" id="PF13456"/>
    </source>
</evidence>
<feature type="domain" description="RNase H type-1" evidence="1">
    <location>
        <begin position="48"/>
        <end position="103"/>
    </location>
</feature>
<keyword evidence="3" id="KW-1185">Reference proteome</keyword>
<organism evidence="2 3">
    <name type="scientific">Trifolium subterraneum</name>
    <name type="common">Subterranean clover</name>
    <dbReference type="NCBI Taxonomy" id="3900"/>
    <lineage>
        <taxon>Eukaryota</taxon>
        <taxon>Viridiplantae</taxon>
        <taxon>Streptophyta</taxon>
        <taxon>Embryophyta</taxon>
        <taxon>Tracheophyta</taxon>
        <taxon>Spermatophyta</taxon>
        <taxon>Magnoliopsida</taxon>
        <taxon>eudicotyledons</taxon>
        <taxon>Gunneridae</taxon>
        <taxon>Pentapetalae</taxon>
        <taxon>rosids</taxon>
        <taxon>fabids</taxon>
        <taxon>Fabales</taxon>
        <taxon>Fabaceae</taxon>
        <taxon>Papilionoideae</taxon>
        <taxon>50 kb inversion clade</taxon>
        <taxon>NPAAA clade</taxon>
        <taxon>Hologalegina</taxon>
        <taxon>IRL clade</taxon>
        <taxon>Trifolieae</taxon>
        <taxon>Trifolium</taxon>
    </lineage>
</organism>
<dbReference type="Proteomes" id="UP000242715">
    <property type="component" value="Unassembled WGS sequence"/>
</dbReference>
<accession>A0A2Z6P6V5</accession>
<dbReference type="EMBL" id="DF974028">
    <property type="protein sequence ID" value="GAU44262.1"/>
    <property type="molecule type" value="Genomic_DNA"/>
</dbReference>
<dbReference type="AlphaFoldDB" id="A0A2Z6P6V5"/>
<name>A0A2Z6P6V5_TRISU</name>
<reference evidence="3" key="1">
    <citation type="journal article" date="2017" name="Front. Plant Sci.">
        <title>Climate Clever Clovers: New Paradigm to Reduce the Environmental Footprint of Ruminants by Breeding Low Methanogenic Forages Utilizing Haplotype Variation.</title>
        <authorList>
            <person name="Kaur P."/>
            <person name="Appels R."/>
            <person name="Bayer P.E."/>
            <person name="Keeble-Gagnere G."/>
            <person name="Wang J."/>
            <person name="Hirakawa H."/>
            <person name="Shirasawa K."/>
            <person name="Vercoe P."/>
            <person name="Stefanova K."/>
            <person name="Durmic Z."/>
            <person name="Nichols P."/>
            <person name="Revell C."/>
            <person name="Isobe S.N."/>
            <person name="Edwards D."/>
            <person name="Erskine W."/>
        </authorList>
    </citation>
    <scope>NUCLEOTIDE SEQUENCE [LARGE SCALE GENOMIC DNA]</scope>
    <source>
        <strain evidence="3">cv. Daliak</strain>
    </source>
</reference>